<organism evidence="1">
    <name type="scientific">viral metagenome</name>
    <dbReference type="NCBI Taxonomy" id="1070528"/>
    <lineage>
        <taxon>unclassified sequences</taxon>
        <taxon>metagenomes</taxon>
        <taxon>organismal metagenomes</taxon>
    </lineage>
</organism>
<dbReference type="AlphaFoldDB" id="A0A6C0CAZ2"/>
<protein>
    <submittedName>
        <fullName evidence="1">Uncharacterized protein</fullName>
    </submittedName>
</protein>
<proteinExistence type="predicted"/>
<evidence type="ECO:0000313" key="1">
    <source>
        <dbReference type="EMBL" id="QHT00684.1"/>
    </source>
</evidence>
<dbReference type="EMBL" id="MN739357">
    <property type="protein sequence ID" value="QHT00684.1"/>
    <property type="molecule type" value="Genomic_DNA"/>
</dbReference>
<sequence>MSKLYFLIVLFVLFSALAAHSTQIDISDLDRDTLLEALWQRSKPGRFFAPFDLREAKKQLWDGYADYICGRVIKTDIYSEDTVDPSMYDRDNGAGAFQSVVDKMRREL</sequence>
<reference evidence="1" key="1">
    <citation type="journal article" date="2020" name="Nature">
        <title>Giant virus diversity and host interactions through global metagenomics.</title>
        <authorList>
            <person name="Schulz F."/>
            <person name="Roux S."/>
            <person name="Paez-Espino D."/>
            <person name="Jungbluth S."/>
            <person name="Walsh D.A."/>
            <person name="Denef V.J."/>
            <person name="McMahon K.D."/>
            <person name="Konstantinidis K.T."/>
            <person name="Eloe-Fadrosh E.A."/>
            <person name="Kyrpides N.C."/>
            <person name="Woyke T."/>
        </authorList>
    </citation>
    <scope>NUCLEOTIDE SEQUENCE</scope>
    <source>
        <strain evidence="1">GVMAG-M-3300020192-26</strain>
    </source>
</reference>
<name>A0A6C0CAZ2_9ZZZZ</name>
<accession>A0A6C0CAZ2</accession>